<sequence length="349" mass="39540">MDEFDQFLAHYRENEYDLVRAPKRYLRDPGNLLEYFDDDQFFRRYRFSKDVVVNVIFPLVRNILETDTMQGVIQPPMTRLLAVMQFYASGNFQICVGDAHGLSQPTMCQLVTKVSKELAESHRNYIKFPDQLAATKAAFQGIGNFPGVVGCVDCTHVPIQLPSVENGENYRNRKGYFSLNVQVIGGPNLEIFDIVTGWPGSVHDSRIFHNSQVCGKFQREEIRGIVLGDSGYAQNAFLFTPLLNPATPREERYNVAHKKTRNSVERLFGNWKRRFACLRRKLANSPLTCTYIVTACAVLQNIAVQTRQAPPPDDEGEDDLQEDGDVIGNHAVIGNAGATIRRSFINEHF</sequence>
<evidence type="ECO:0000256" key="5">
    <source>
        <dbReference type="ARBA" id="ARBA00022723"/>
    </source>
</evidence>
<accession>A0A8D9B2C5</accession>
<evidence type="ECO:0000256" key="2">
    <source>
        <dbReference type="ARBA" id="ARBA00004123"/>
    </source>
</evidence>
<evidence type="ECO:0000259" key="8">
    <source>
        <dbReference type="Pfam" id="PF13359"/>
    </source>
</evidence>
<comment type="cofactor">
    <cofactor evidence="1">
        <name>a divalent metal cation</name>
        <dbReference type="ChEBI" id="CHEBI:60240"/>
    </cofactor>
</comment>
<dbReference type="PANTHER" id="PTHR22930:SF286">
    <property type="entry name" value="NUCLEASE HARBI1"/>
    <property type="match status" value="1"/>
</dbReference>
<dbReference type="EMBL" id="HBUF01085181">
    <property type="protein sequence ID" value="CAG6634126.1"/>
    <property type="molecule type" value="Transcribed_RNA"/>
</dbReference>
<reference evidence="9" key="1">
    <citation type="submission" date="2021-05" db="EMBL/GenBank/DDBJ databases">
        <authorList>
            <person name="Alioto T."/>
            <person name="Alioto T."/>
            <person name="Gomez Garrido J."/>
        </authorList>
    </citation>
    <scope>NUCLEOTIDE SEQUENCE</scope>
</reference>
<protein>
    <submittedName>
        <fullName evidence="9">Nuclease HARBI1</fullName>
    </submittedName>
</protein>
<evidence type="ECO:0000256" key="7">
    <source>
        <dbReference type="ARBA" id="ARBA00023242"/>
    </source>
</evidence>
<keyword evidence="7" id="KW-0539">Nucleus</keyword>
<feature type="domain" description="DDE Tnp4" evidence="8">
    <location>
        <begin position="152"/>
        <end position="301"/>
    </location>
</feature>
<dbReference type="GO" id="GO:0004518">
    <property type="term" value="F:nuclease activity"/>
    <property type="evidence" value="ECO:0007669"/>
    <property type="project" value="UniProtKB-KW"/>
</dbReference>
<dbReference type="Pfam" id="PF13359">
    <property type="entry name" value="DDE_Tnp_4"/>
    <property type="match status" value="1"/>
</dbReference>
<organism evidence="9">
    <name type="scientific">Cacopsylla melanoneura</name>
    <dbReference type="NCBI Taxonomy" id="428564"/>
    <lineage>
        <taxon>Eukaryota</taxon>
        <taxon>Metazoa</taxon>
        <taxon>Ecdysozoa</taxon>
        <taxon>Arthropoda</taxon>
        <taxon>Hexapoda</taxon>
        <taxon>Insecta</taxon>
        <taxon>Pterygota</taxon>
        <taxon>Neoptera</taxon>
        <taxon>Paraneoptera</taxon>
        <taxon>Hemiptera</taxon>
        <taxon>Sternorrhyncha</taxon>
        <taxon>Psylloidea</taxon>
        <taxon>Psyllidae</taxon>
        <taxon>Psyllinae</taxon>
        <taxon>Cacopsylla</taxon>
    </lineage>
</organism>
<evidence type="ECO:0000256" key="3">
    <source>
        <dbReference type="ARBA" id="ARBA00006958"/>
    </source>
</evidence>
<evidence type="ECO:0000256" key="4">
    <source>
        <dbReference type="ARBA" id="ARBA00022722"/>
    </source>
</evidence>
<keyword evidence="5" id="KW-0479">Metal-binding</keyword>
<dbReference type="EMBL" id="HBUF01597583">
    <property type="protein sequence ID" value="CAG6775177.1"/>
    <property type="molecule type" value="Transcribed_RNA"/>
</dbReference>
<keyword evidence="4" id="KW-0540">Nuclease</keyword>
<evidence type="ECO:0000313" key="9">
    <source>
        <dbReference type="EMBL" id="CAG6775177.1"/>
    </source>
</evidence>
<evidence type="ECO:0000256" key="6">
    <source>
        <dbReference type="ARBA" id="ARBA00022801"/>
    </source>
</evidence>
<dbReference type="InterPro" id="IPR045249">
    <property type="entry name" value="HARBI1-like"/>
</dbReference>
<dbReference type="GO" id="GO:0016787">
    <property type="term" value="F:hydrolase activity"/>
    <property type="evidence" value="ECO:0007669"/>
    <property type="project" value="UniProtKB-KW"/>
</dbReference>
<keyword evidence="6" id="KW-0378">Hydrolase</keyword>
<evidence type="ECO:0000256" key="1">
    <source>
        <dbReference type="ARBA" id="ARBA00001968"/>
    </source>
</evidence>
<comment type="subcellular location">
    <subcellularLocation>
        <location evidence="2">Nucleus</location>
    </subcellularLocation>
</comment>
<dbReference type="GO" id="GO:0046872">
    <property type="term" value="F:metal ion binding"/>
    <property type="evidence" value="ECO:0007669"/>
    <property type="project" value="UniProtKB-KW"/>
</dbReference>
<dbReference type="GO" id="GO:0005634">
    <property type="term" value="C:nucleus"/>
    <property type="evidence" value="ECO:0007669"/>
    <property type="project" value="UniProtKB-SubCell"/>
</dbReference>
<proteinExistence type="inferred from homology"/>
<dbReference type="InterPro" id="IPR027806">
    <property type="entry name" value="HARBI1_dom"/>
</dbReference>
<dbReference type="AlphaFoldDB" id="A0A8D9B2C5"/>
<dbReference type="PANTHER" id="PTHR22930">
    <property type="match status" value="1"/>
</dbReference>
<name>A0A8D9B2C5_9HEMI</name>
<comment type="similarity">
    <text evidence="3">Belongs to the HARBI1 family.</text>
</comment>